<gene>
    <name evidence="3" type="ORF">CTEN210_18358</name>
</gene>
<protein>
    <recommendedName>
        <fullName evidence="2">Laminin G domain-containing protein</fullName>
    </recommendedName>
</protein>
<dbReference type="InterPro" id="IPR051918">
    <property type="entry name" value="STPP_CPPED1"/>
</dbReference>
<feature type="signal peptide" evidence="1">
    <location>
        <begin position="1"/>
        <end position="18"/>
    </location>
</feature>
<proteinExistence type="predicted"/>
<evidence type="ECO:0000259" key="2">
    <source>
        <dbReference type="PROSITE" id="PS50025"/>
    </source>
</evidence>
<dbReference type="InterPro" id="IPR013320">
    <property type="entry name" value="ConA-like_dom_sf"/>
</dbReference>
<dbReference type="SUPFAM" id="SSF49899">
    <property type="entry name" value="Concanavalin A-like lectins/glucanases"/>
    <property type="match status" value="1"/>
</dbReference>
<dbReference type="EMBL" id="BLLK01000075">
    <property type="protein sequence ID" value="GFH61882.1"/>
    <property type="molecule type" value="Genomic_DNA"/>
</dbReference>
<dbReference type="Pfam" id="PF02210">
    <property type="entry name" value="Laminin_G_2"/>
    <property type="match status" value="1"/>
</dbReference>
<dbReference type="PANTHER" id="PTHR43143:SF1">
    <property type="entry name" value="SERINE_THREONINE-PROTEIN PHOSPHATASE CPPED1"/>
    <property type="match status" value="1"/>
</dbReference>
<accession>A0AAD3DDC0</accession>
<dbReference type="SUPFAM" id="SSF56300">
    <property type="entry name" value="Metallo-dependent phosphatases"/>
    <property type="match status" value="1"/>
</dbReference>
<evidence type="ECO:0000313" key="3">
    <source>
        <dbReference type="EMBL" id="GFH61882.1"/>
    </source>
</evidence>
<keyword evidence="4" id="KW-1185">Reference proteome</keyword>
<dbReference type="InterPro" id="IPR029052">
    <property type="entry name" value="Metallo-depent_PP-like"/>
</dbReference>
<feature type="chain" id="PRO_5042292850" description="Laminin G domain-containing protein" evidence="1">
    <location>
        <begin position="19"/>
        <end position="709"/>
    </location>
</feature>
<dbReference type="AlphaFoldDB" id="A0AAD3DDC0"/>
<dbReference type="PANTHER" id="PTHR43143">
    <property type="entry name" value="METALLOPHOSPHOESTERASE, CALCINEURIN SUPERFAMILY"/>
    <property type="match status" value="1"/>
</dbReference>
<keyword evidence="1" id="KW-0732">Signal</keyword>
<organism evidence="3 4">
    <name type="scientific">Chaetoceros tenuissimus</name>
    <dbReference type="NCBI Taxonomy" id="426638"/>
    <lineage>
        <taxon>Eukaryota</taxon>
        <taxon>Sar</taxon>
        <taxon>Stramenopiles</taxon>
        <taxon>Ochrophyta</taxon>
        <taxon>Bacillariophyta</taxon>
        <taxon>Coscinodiscophyceae</taxon>
        <taxon>Chaetocerotophycidae</taxon>
        <taxon>Chaetocerotales</taxon>
        <taxon>Chaetocerotaceae</taxon>
        <taxon>Chaetoceros</taxon>
    </lineage>
</organism>
<feature type="domain" description="Laminin G" evidence="2">
    <location>
        <begin position="459"/>
        <end position="663"/>
    </location>
</feature>
<dbReference type="Proteomes" id="UP001054902">
    <property type="component" value="Unassembled WGS sequence"/>
</dbReference>
<comment type="caution">
    <text evidence="3">The sequence shown here is derived from an EMBL/GenBank/DDBJ whole genome shotgun (WGS) entry which is preliminary data.</text>
</comment>
<evidence type="ECO:0000313" key="4">
    <source>
        <dbReference type="Proteomes" id="UP001054902"/>
    </source>
</evidence>
<dbReference type="PROSITE" id="PS50025">
    <property type="entry name" value="LAM_G_DOMAIN"/>
    <property type="match status" value="1"/>
</dbReference>
<dbReference type="InterPro" id="IPR001791">
    <property type="entry name" value="Laminin_G"/>
</dbReference>
<dbReference type="SMART" id="SM00282">
    <property type="entry name" value="LamG"/>
    <property type="match status" value="1"/>
</dbReference>
<dbReference type="Gene3D" id="3.60.21.10">
    <property type="match status" value="1"/>
</dbReference>
<dbReference type="CDD" id="cd00110">
    <property type="entry name" value="LamG"/>
    <property type="match status" value="1"/>
</dbReference>
<evidence type="ECO:0000256" key="1">
    <source>
        <dbReference type="SAM" id="SignalP"/>
    </source>
</evidence>
<sequence>MKFNFLLLLPFVVTPVLSIQNVTTSSNENTASFVVLADVHSMSKFLLIDQQALWNSLTPILSNIKSNYSNTDIVMAPGDLTSFGQLQNKRIQEITGIEDENDAVYNATMTTYSKTNELFQEAGFTTLLPCLGDHEIGGNKGFRVTGTKSKFASIDSYRKGWVDSFMKTANGKYKFPSRPIGTDFEGTSYAYRYKNLLFVSADVFRTAENGAENYIDRENGYGGEGAITCTMDDSHAQWFENVLKAARSDESIKHVFVEGHVPIQHPVRKAKCSGQFLDDQTESQFWTLMEKYNVDIYFAGEVHANTVSKTKTVGSSLLQIVSRANKWSGFLTVDTTNDAIVIKNFIEVGSKPKFNNEYIENGSVVIDKSNPTDIKISASGDLAILDDSVALIHFDFEALHEMSERQVHALKSDNSLIAYDQIVGGRYCTKSIHNIGTFGQQYDAQVANVELVQGRHSNTIAGKFSSSSRMAVFSVGPYTAGMAHSIAFWVKTSETTKKMTLIYFGPSYRNNEKDSLRIMLKNGRLRFQFSRSSVFRLRGNQILADDKWHHVAISMPFKSCKYSEVDVYIDGVKNDFVQKRGMDQHIFFHTDGRLNIGGHGYATRTSADVLPYKNFEGEVDDVMEKGGDIYLYKSSNLGSNSWELIRKIHEFTQDDEDDWTGNCDLHQHPDYDHKYFLLCKKLFFMETIDDKPIEEAEFVRLPKPEDSRL</sequence>
<name>A0AAD3DDC0_9STRA</name>
<dbReference type="Gene3D" id="2.60.120.200">
    <property type="match status" value="1"/>
</dbReference>
<reference evidence="3 4" key="1">
    <citation type="journal article" date="2021" name="Sci. Rep.">
        <title>The genome of the diatom Chaetoceros tenuissimus carries an ancient integrated fragment of an extant virus.</title>
        <authorList>
            <person name="Hongo Y."/>
            <person name="Kimura K."/>
            <person name="Takaki Y."/>
            <person name="Yoshida Y."/>
            <person name="Baba S."/>
            <person name="Kobayashi G."/>
            <person name="Nagasaki K."/>
            <person name="Hano T."/>
            <person name="Tomaru Y."/>
        </authorList>
    </citation>
    <scope>NUCLEOTIDE SEQUENCE [LARGE SCALE GENOMIC DNA]</scope>
    <source>
        <strain evidence="3 4">NIES-3715</strain>
    </source>
</reference>